<keyword evidence="1" id="KW-0472">Membrane</keyword>
<organism evidence="3 4">
    <name type="scientific">Candidatus Roizmanbacteria bacterium CG_4_8_14_3_um_filter_36_10</name>
    <dbReference type="NCBI Taxonomy" id="1974834"/>
    <lineage>
        <taxon>Bacteria</taxon>
        <taxon>Candidatus Roizmaniibacteriota</taxon>
    </lineage>
</organism>
<evidence type="ECO:0000313" key="3">
    <source>
        <dbReference type="EMBL" id="PJC81575.1"/>
    </source>
</evidence>
<accession>A0A2M8GLZ6</accession>
<dbReference type="Proteomes" id="UP000229370">
    <property type="component" value="Unassembled WGS sequence"/>
</dbReference>
<proteinExistence type="predicted"/>
<gene>
    <name evidence="3" type="ORF">CO007_03940</name>
</gene>
<dbReference type="EMBL" id="PFQK01000067">
    <property type="protein sequence ID" value="PJC81575.1"/>
    <property type="molecule type" value="Genomic_DNA"/>
</dbReference>
<comment type="caution">
    <text evidence="3">The sequence shown here is derived from an EMBL/GenBank/DDBJ whole genome shotgun (WGS) entry which is preliminary data.</text>
</comment>
<feature type="transmembrane region" description="Helical" evidence="1">
    <location>
        <begin position="102"/>
        <end position="128"/>
    </location>
</feature>
<feature type="transmembrane region" description="Helical" evidence="1">
    <location>
        <begin position="52"/>
        <end position="70"/>
    </location>
</feature>
<evidence type="ECO:0000259" key="2">
    <source>
        <dbReference type="PROSITE" id="PS51012"/>
    </source>
</evidence>
<dbReference type="AlphaFoldDB" id="A0A2M8GLZ6"/>
<keyword evidence="1" id="KW-0812">Transmembrane</keyword>
<dbReference type="InterPro" id="IPR047817">
    <property type="entry name" value="ABC2_TM_bact-type"/>
</dbReference>
<feature type="transmembrane region" description="Helical" evidence="1">
    <location>
        <begin position="140"/>
        <end position="163"/>
    </location>
</feature>
<keyword evidence="1" id="KW-1133">Transmembrane helix</keyword>
<protein>
    <recommendedName>
        <fullName evidence="2">ABC transmembrane type-2 domain-containing protein</fullName>
    </recommendedName>
</protein>
<feature type="transmembrane region" description="Helical" evidence="1">
    <location>
        <begin position="227"/>
        <end position="245"/>
    </location>
</feature>
<dbReference type="PANTHER" id="PTHR43229:SF2">
    <property type="entry name" value="NODULATION PROTEIN J"/>
    <property type="match status" value="1"/>
</dbReference>
<dbReference type="PROSITE" id="PS51012">
    <property type="entry name" value="ABC_TM2"/>
    <property type="match status" value="1"/>
</dbReference>
<feature type="domain" description="ABC transmembrane type-2" evidence="2">
    <location>
        <begin position="22"/>
        <end position="248"/>
    </location>
</feature>
<name>A0A2M8GLZ6_9BACT</name>
<evidence type="ECO:0000256" key="1">
    <source>
        <dbReference type="SAM" id="Phobius"/>
    </source>
</evidence>
<dbReference type="PANTHER" id="PTHR43229">
    <property type="entry name" value="NODULATION PROTEIN J"/>
    <property type="match status" value="1"/>
</dbReference>
<feature type="transmembrane region" description="Helical" evidence="1">
    <location>
        <begin position="200"/>
        <end position="221"/>
    </location>
</feature>
<reference evidence="4" key="1">
    <citation type="submission" date="2017-09" db="EMBL/GenBank/DDBJ databases">
        <title>Depth-based differentiation of microbial function through sediment-hosted aquifers and enrichment of novel symbionts in the deep terrestrial subsurface.</title>
        <authorList>
            <person name="Probst A.J."/>
            <person name="Ladd B."/>
            <person name="Jarett J.K."/>
            <person name="Geller-Mcgrath D.E."/>
            <person name="Sieber C.M.K."/>
            <person name="Emerson J.B."/>
            <person name="Anantharaman K."/>
            <person name="Thomas B.C."/>
            <person name="Malmstrom R."/>
            <person name="Stieglmeier M."/>
            <person name="Klingl A."/>
            <person name="Woyke T."/>
            <person name="Ryan C.M."/>
            <person name="Banfield J.F."/>
        </authorList>
    </citation>
    <scope>NUCLEOTIDE SEQUENCE [LARGE SCALE GENOMIC DNA]</scope>
</reference>
<dbReference type="InterPro" id="IPR051784">
    <property type="entry name" value="Nod_factor_ABC_transporter"/>
</dbReference>
<sequence>MKTSRIYAMVLRYFYYFRQSLDRMSDAFYWPVMDLLLWGLTGSYFKKMSGGNSTIMIMIISGILFWIIVWRGQYEITVNLLEELWNKNLINLFGSPLNLDEWMVSVIIIGLIKAFLSLSFALVLAFFLYKYNFFVYGFSLIPFILCLIMTGWWVGFLVAGLILRGGTRIQTLAWAAVAVISPFSAIYYPLSVLPLWAQKIASFIPTSYIFEGARLVLAQGYLDWHKILISFLLNIVYLVLAIVWLRKSFDKILRKGLVKLF</sequence>
<evidence type="ECO:0000313" key="4">
    <source>
        <dbReference type="Proteomes" id="UP000229370"/>
    </source>
</evidence>
<feature type="transmembrane region" description="Helical" evidence="1">
    <location>
        <begin position="169"/>
        <end position="188"/>
    </location>
</feature>